<dbReference type="AlphaFoldDB" id="A0AA35UE45"/>
<accession>A0AA35UE45</accession>
<dbReference type="InterPro" id="IPR001173">
    <property type="entry name" value="Glyco_trans_2-like"/>
</dbReference>
<feature type="domain" description="Glycosyltransferase 2-like" evidence="2">
    <location>
        <begin position="256"/>
        <end position="363"/>
    </location>
</feature>
<dbReference type="SUPFAM" id="SSF53448">
    <property type="entry name" value="Nucleotide-diphospho-sugar transferases"/>
    <property type="match status" value="1"/>
</dbReference>
<name>A0AA35UE45_METCP</name>
<dbReference type="Pfam" id="PF00535">
    <property type="entry name" value="Glycos_transf_2"/>
    <property type="match status" value="1"/>
</dbReference>
<sequence length="532" mass="58148">MQSYEPDFIPYTALASIGPGPAIVFAPHPDDEVFGCGGAIMRHVSNGDPVRVVIVTDGAYGAPAESGDYAQTRRRESTRAAAILGYGAPEFWNLPDRGLEYGERLIQRILTAMEDHAAELVYAPSWWEVHPDHRVLALAATEAVRRCTRPLRLAMYEVGVPLQPNALLDITDLAERKASAVACFSSQLAQQDYDEQIASLNRFRTYTLPRTVRAAEGYLVLAAEELRNRIPRMMTQKDRLAVRGETGDTAATPLVSVIIPSMDGPRLKEALDSVALQTYPRIEAVVIDAKGEGHTPLPRWCGRFPLRFIPSDISLSRGRAADVGLEHAEGDYLVFLGEDDVFQPGDVASLVAEAARKQGTGLCSHADRRMTVFSGGVVDGSPRTGKPGKPAFLPLHAVLFDRSLAELRCRFDGDANVPEDGDFWDQAMQHVASIHPGACRHGHGLPGGEAGRHTIVRLPPWTSPAPLPPGASLARTPHPTERDSLRRRIQRAGRRIYETPPRGLTDALVRTAYRIWARLSSDSMITNDGKGT</sequence>
<dbReference type="SUPFAM" id="SSF102588">
    <property type="entry name" value="LmbE-like"/>
    <property type="match status" value="1"/>
</dbReference>
<dbReference type="InterPro" id="IPR024078">
    <property type="entry name" value="LmbE-like_dom_sf"/>
</dbReference>
<dbReference type="GO" id="GO:0016811">
    <property type="term" value="F:hydrolase activity, acting on carbon-nitrogen (but not peptide) bonds, in linear amides"/>
    <property type="evidence" value="ECO:0007669"/>
    <property type="project" value="TreeGrafter"/>
</dbReference>
<evidence type="ECO:0000313" key="4">
    <source>
        <dbReference type="Proteomes" id="UP001158598"/>
    </source>
</evidence>
<dbReference type="Proteomes" id="UP001158598">
    <property type="component" value="Chromosome"/>
</dbReference>
<dbReference type="Pfam" id="PF02585">
    <property type="entry name" value="PIG-L"/>
    <property type="match status" value="1"/>
</dbReference>
<keyword evidence="3" id="KW-0378">Hydrolase</keyword>
<dbReference type="Gene3D" id="3.40.50.10320">
    <property type="entry name" value="LmbE-like"/>
    <property type="match status" value="1"/>
</dbReference>
<dbReference type="EC" id="3.5.1.-" evidence="3"/>
<feature type="region of interest" description="Disordered" evidence="1">
    <location>
        <begin position="463"/>
        <end position="484"/>
    </location>
</feature>
<reference evidence="3" key="1">
    <citation type="submission" date="2023-03" db="EMBL/GenBank/DDBJ databases">
        <authorList>
            <person name="Pearce D."/>
        </authorList>
    </citation>
    <scope>NUCLEOTIDE SEQUENCE</scope>
    <source>
        <strain evidence="3">Mc</strain>
    </source>
</reference>
<dbReference type="Gene3D" id="3.90.550.10">
    <property type="entry name" value="Spore Coat Polysaccharide Biosynthesis Protein SpsA, Chain A"/>
    <property type="match status" value="1"/>
</dbReference>
<evidence type="ECO:0000313" key="3">
    <source>
        <dbReference type="EMBL" id="CAI8825364.1"/>
    </source>
</evidence>
<evidence type="ECO:0000256" key="1">
    <source>
        <dbReference type="SAM" id="MobiDB-lite"/>
    </source>
</evidence>
<evidence type="ECO:0000259" key="2">
    <source>
        <dbReference type="Pfam" id="PF00535"/>
    </source>
</evidence>
<dbReference type="PANTHER" id="PTHR12993">
    <property type="entry name" value="N-ACETYLGLUCOSAMINYL-PHOSPHATIDYLINOSITOL DE-N-ACETYLASE-RELATED"/>
    <property type="match status" value="1"/>
</dbReference>
<dbReference type="RefSeq" id="WP_282213208.1">
    <property type="nucleotide sequence ID" value="NZ_OX458332.1"/>
</dbReference>
<dbReference type="InterPro" id="IPR003737">
    <property type="entry name" value="GlcNAc_PI_deacetylase-related"/>
</dbReference>
<organism evidence="3 4">
    <name type="scientific">Methylococcus capsulatus</name>
    <dbReference type="NCBI Taxonomy" id="414"/>
    <lineage>
        <taxon>Bacteria</taxon>
        <taxon>Pseudomonadati</taxon>
        <taxon>Pseudomonadota</taxon>
        <taxon>Gammaproteobacteria</taxon>
        <taxon>Methylococcales</taxon>
        <taxon>Methylococcaceae</taxon>
        <taxon>Methylococcus</taxon>
    </lineage>
</organism>
<dbReference type="PANTHER" id="PTHR12993:SF29">
    <property type="entry name" value="BLR3841 PROTEIN"/>
    <property type="match status" value="1"/>
</dbReference>
<dbReference type="EMBL" id="OX458332">
    <property type="protein sequence ID" value="CAI8825364.1"/>
    <property type="molecule type" value="Genomic_DNA"/>
</dbReference>
<gene>
    <name evidence="3" type="ORF">MCNOR_2024</name>
</gene>
<protein>
    <submittedName>
        <fullName evidence="3">N-acetylglucosamine malate deacetylase 1</fullName>
        <ecNumber evidence="3">3.5.1.-</ecNumber>
    </submittedName>
</protein>
<dbReference type="InterPro" id="IPR029044">
    <property type="entry name" value="Nucleotide-diphossugar_trans"/>
</dbReference>
<proteinExistence type="predicted"/>